<protein>
    <submittedName>
        <fullName evidence="2">Uncharacterized protein</fullName>
    </submittedName>
</protein>
<accession>A0ABX8QFE2</accession>
<keyword evidence="1" id="KW-0812">Transmembrane</keyword>
<gene>
    <name evidence="2" type="ORF">KSS97_00980</name>
</gene>
<name>A0ABX8QFE2_PSECO</name>
<evidence type="ECO:0000256" key="1">
    <source>
        <dbReference type="SAM" id="Phobius"/>
    </source>
</evidence>
<organism evidence="2 3">
    <name type="scientific">Pseudomonas canavaninivorans</name>
    <dbReference type="NCBI Taxonomy" id="2842348"/>
    <lineage>
        <taxon>Bacteria</taxon>
        <taxon>Pseudomonadati</taxon>
        <taxon>Pseudomonadota</taxon>
        <taxon>Gammaproteobacteria</taxon>
        <taxon>Pseudomonadales</taxon>
        <taxon>Pseudomonadaceae</taxon>
        <taxon>Pseudomonas</taxon>
    </lineage>
</organism>
<evidence type="ECO:0000313" key="3">
    <source>
        <dbReference type="Proteomes" id="UP000824066"/>
    </source>
</evidence>
<dbReference type="EMBL" id="CP077080">
    <property type="protein sequence ID" value="QXI53562.1"/>
    <property type="molecule type" value="Genomic_DNA"/>
</dbReference>
<dbReference type="Proteomes" id="UP000824066">
    <property type="component" value="Chromosome"/>
</dbReference>
<keyword evidence="3" id="KW-1185">Reference proteome</keyword>
<feature type="transmembrane region" description="Helical" evidence="1">
    <location>
        <begin position="26"/>
        <end position="47"/>
    </location>
</feature>
<keyword evidence="1" id="KW-1133">Transmembrane helix</keyword>
<feature type="transmembrane region" description="Helical" evidence="1">
    <location>
        <begin position="135"/>
        <end position="155"/>
    </location>
</feature>
<proteinExistence type="predicted"/>
<feature type="transmembrane region" description="Helical" evidence="1">
    <location>
        <begin position="59"/>
        <end position="78"/>
    </location>
</feature>
<evidence type="ECO:0000313" key="2">
    <source>
        <dbReference type="EMBL" id="QXI53562.1"/>
    </source>
</evidence>
<reference evidence="2 3" key="1">
    <citation type="journal article" date="2021" name="Microorganisms">
        <title>The Ever-Expanding Pseudomonas Genus: Description of 43 New Species and Partition of the Pseudomonas putida Group.</title>
        <authorList>
            <person name="Girard L."/>
            <person name="Lood C."/>
            <person name="Hofte M."/>
            <person name="Vandamme P."/>
            <person name="Rokni-Zadeh H."/>
            <person name="van Noort V."/>
            <person name="Lavigne R."/>
            <person name="De Mot R."/>
        </authorList>
    </citation>
    <scope>NUCLEOTIDE SEQUENCE [LARGE SCALE GENOMIC DNA]</scope>
    <source>
        <strain evidence="2 3">SWRI17</strain>
    </source>
</reference>
<sequence length="175" mass="19636">MNDAIKRYISKKTQDMIMMPPLKREAFRLIICCAFAFILNVILYTGIETDGTVKGWAEGPLQLLASTTMLLFMIKFFLPVLGWTILKAVLLSANNTFSGILSFLANQFTGAMYCAGLVLGSITLKQYLLSKSLDAEMATLSAFMFLAGFIYFYLFQCAIQKTPLPALLNQPMRRR</sequence>
<dbReference type="RefSeq" id="WP_217860719.1">
    <property type="nucleotide sequence ID" value="NZ_CP077080.1"/>
</dbReference>
<keyword evidence="1" id="KW-0472">Membrane</keyword>